<reference evidence="2" key="1">
    <citation type="submission" date="2022-09" db="EMBL/GenBank/DDBJ databases">
        <title>Tahibacter sp. nov., isolated from a fresh water.</title>
        <authorList>
            <person name="Baek J.H."/>
            <person name="Lee J.K."/>
            <person name="Kim J.M."/>
            <person name="Jeon C.O."/>
        </authorList>
    </citation>
    <scope>NUCLEOTIDE SEQUENCE</scope>
    <source>
        <strain evidence="2">W38</strain>
    </source>
</reference>
<keyword evidence="1" id="KW-0732">Signal</keyword>
<organism evidence="2 3">
    <name type="scientific">Tahibacter amnicola</name>
    <dbReference type="NCBI Taxonomy" id="2976241"/>
    <lineage>
        <taxon>Bacteria</taxon>
        <taxon>Pseudomonadati</taxon>
        <taxon>Pseudomonadota</taxon>
        <taxon>Gammaproteobacteria</taxon>
        <taxon>Lysobacterales</taxon>
        <taxon>Rhodanobacteraceae</taxon>
        <taxon>Tahibacter</taxon>
    </lineage>
</organism>
<sequence length="175" mass="18447">MMRCLIVIPLLAAAGLAVAAATPPRERVLGGLLVDNAGGRGSAVPLEIGQARLVVVLDARSTRSHAAIDALRREGYRGRSAVVLVIGDAESSRAFARRRQLLPEARWVSARSAAVLMPLQLSGMPAILGIDKEQRIRWQETGVAERSGDFAVRINDWLNSGGGKPAAVKAPGGTP</sequence>
<feature type="chain" id="PRO_5047233816" evidence="1">
    <location>
        <begin position="20"/>
        <end position="175"/>
    </location>
</feature>
<accession>A0ABY6BK20</accession>
<dbReference type="Proteomes" id="UP001064632">
    <property type="component" value="Chromosome"/>
</dbReference>
<evidence type="ECO:0000313" key="2">
    <source>
        <dbReference type="EMBL" id="UXI70356.1"/>
    </source>
</evidence>
<evidence type="ECO:0000256" key="1">
    <source>
        <dbReference type="SAM" id="SignalP"/>
    </source>
</evidence>
<feature type="signal peptide" evidence="1">
    <location>
        <begin position="1"/>
        <end position="19"/>
    </location>
</feature>
<keyword evidence="3" id="KW-1185">Reference proteome</keyword>
<protein>
    <submittedName>
        <fullName evidence="2">Uncharacterized protein</fullName>
    </submittedName>
</protein>
<gene>
    <name evidence="2" type="ORF">N4264_12200</name>
</gene>
<dbReference type="RefSeq" id="WP_261697306.1">
    <property type="nucleotide sequence ID" value="NZ_CP104694.1"/>
</dbReference>
<name>A0ABY6BK20_9GAMM</name>
<proteinExistence type="predicted"/>
<evidence type="ECO:0000313" key="3">
    <source>
        <dbReference type="Proteomes" id="UP001064632"/>
    </source>
</evidence>
<dbReference type="EMBL" id="CP104694">
    <property type="protein sequence ID" value="UXI70356.1"/>
    <property type="molecule type" value="Genomic_DNA"/>
</dbReference>